<accession>A0A448XPV8</accession>
<feature type="region of interest" description="Disordered" evidence="1">
    <location>
        <begin position="1"/>
        <end position="20"/>
    </location>
</feature>
<protein>
    <submittedName>
        <fullName evidence="2">Uncharacterized protein</fullName>
    </submittedName>
</protein>
<dbReference type="AlphaFoldDB" id="A0A448XPV8"/>
<evidence type="ECO:0000256" key="1">
    <source>
        <dbReference type="SAM" id="MobiDB-lite"/>
    </source>
</evidence>
<evidence type="ECO:0000313" key="3">
    <source>
        <dbReference type="Proteomes" id="UP000784294"/>
    </source>
</evidence>
<gene>
    <name evidence="2" type="ORF">PXEA_LOCUS35365</name>
</gene>
<evidence type="ECO:0000313" key="2">
    <source>
        <dbReference type="EMBL" id="VEL41925.1"/>
    </source>
</evidence>
<keyword evidence="3" id="KW-1185">Reference proteome</keyword>
<comment type="caution">
    <text evidence="2">The sequence shown here is derived from an EMBL/GenBank/DDBJ whole genome shotgun (WGS) entry which is preliminary data.</text>
</comment>
<dbReference type="EMBL" id="CAAALY010271709">
    <property type="protein sequence ID" value="VEL41925.1"/>
    <property type="molecule type" value="Genomic_DNA"/>
</dbReference>
<sequence>MEAHVEGVIGAPRAGKEKAVHNHDFEPEVSLYRTESFAGDSVIRMVRQGSASCDYTCTQQHWLTEGENNRALGL</sequence>
<proteinExistence type="predicted"/>
<organism evidence="2 3">
    <name type="scientific">Protopolystoma xenopodis</name>
    <dbReference type="NCBI Taxonomy" id="117903"/>
    <lineage>
        <taxon>Eukaryota</taxon>
        <taxon>Metazoa</taxon>
        <taxon>Spiralia</taxon>
        <taxon>Lophotrochozoa</taxon>
        <taxon>Platyhelminthes</taxon>
        <taxon>Monogenea</taxon>
        <taxon>Polyopisthocotylea</taxon>
        <taxon>Polystomatidea</taxon>
        <taxon>Polystomatidae</taxon>
        <taxon>Protopolystoma</taxon>
    </lineage>
</organism>
<name>A0A448XPV8_9PLAT</name>
<reference evidence="2" key="1">
    <citation type="submission" date="2018-11" db="EMBL/GenBank/DDBJ databases">
        <authorList>
            <consortium name="Pathogen Informatics"/>
        </authorList>
    </citation>
    <scope>NUCLEOTIDE SEQUENCE</scope>
</reference>
<dbReference type="Proteomes" id="UP000784294">
    <property type="component" value="Unassembled WGS sequence"/>
</dbReference>